<comment type="caution">
    <text evidence="2">The sequence shown here is derived from an EMBL/GenBank/DDBJ whole genome shotgun (WGS) entry which is preliminary data.</text>
</comment>
<evidence type="ECO:0000313" key="2">
    <source>
        <dbReference type="EMBL" id="GAA2113621.1"/>
    </source>
</evidence>
<dbReference type="InterPro" id="IPR006059">
    <property type="entry name" value="SBP"/>
</dbReference>
<organism evidence="2 3">
    <name type="scientific">Streptomyces synnematoformans</name>
    <dbReference type="NCBI Taxonomy" id="415721"/>
    <lineage>
        <taxon>Bacteria</taxon>
        <taxon>Bacillati</taxon>
        <taxon>Actinomycetota</taxon>
        <taxon>Actinomycetes</taxon>
        <taxon>Kitasatosporales</taxon>
        <taxon>Streptomycetaceae</taxon>
        <taxon>Streptomyces</taxon>
    </lineage>
</organism>
<dbReference type="SUPFAM" id="SSF53850">
    <property type="entry name" value="Periplasmic binding protein-like II"/>
    <property type="match status" value="1"/>
</dbReference>
<protein>
    <submittedName>
        <fullName evidence="2">Extracellular solute-binding protein</fullName>
    </submittedName>
</protein>
<feature type="chain" id="PRO_5047513469" evidence="1">
    <location>
        <begin position="30"/>
        <end position="432"/>
    </location>
</feature>
<dbReference type="PANTHER" id="PTHR43649:SF12">
    <property type="entry name" value="DIACETYLCHITOBIOSE BINDING PROTEIN DASA"/>
    <property type="match status" value="1"/>
</dbReference>
<feature type="signal peptide" evidence="1">
    <location>
        <begin position="1"/>
        <end position="29"/>
    </location>
</feature>
<reference evidence="2 3" key="1">
    <citation type="journal article" date="2019" name="Int. J. Syst. Evol. Microbiol.">
        <title>The Global Catalogue of Microorganisms (GCM) 10K type strain sequencing project: providing services to taxonomists for standard genome sequencing and annotation.</title>
        <authorList>
            <consortium name="The Broad Institute Genomics Platform"/>
            <consortium name="The Broad Institute Genome Sequencing Center for Infectious Disease"/>
            <person name="Wu L."/>
            <person name="Ma J."/>
        </authorList>
    </citation>
    <scope>NUCLEOTIDE SEQUENCE [LARGE SCALE GENOMIC DNA]</scope>
    <source>
        <strain evidence="2 3">JCM 15481</strain>
    </source>
</reference>
<keyword evidence="3" id="KW-1185">Reference proteome</keyword>
<keyword evidence="1" id="KW-0732">Signal</keyword>
<dbReference type="InterPro" id="IPR050490">
    <property type="entry name" value="Bact_solute-bd_prot1"/>
</dbReference>
<dbReference type="EMBL" id="BAAAPF010000020">
    <property type="protein sequence ID" value="GAA2113621.1"/>
    <property type="molecule type" value="Genomic_DNA"/>
</dbReference>
<dbReference type="Pfam" id="PF13416">
    <property type="entry name" value="SBP_bac_8"/>
    <property type="match status" value="1"/>
</dbReference>
<proteinExistence type="predicted"/>
<dbReference type="PANTHER" id="PTHR43649">
    <property type="entry name" value="ARABINOSE-BINDING PROTEIN-RELATED"/>
    <property type="match status" value="1"/>
</dbReference>
<dbReference type="RefSeq" id="WP_344288683.1">
    <property type="nucleotide sequence ID" value="NZ_BAAAPF010000020.1"/>
</dbReference>
<sequence>MSGSAKARLLGAVALSGALVLTACGSSGGAVERSDDQVTLRVTWWGEETRAGLTQEAIAAFEKEYPDITVKGEFKDWDGYWDALATTTAANDSPDVVQMDELYLASYAERGSLLDLGEAGEFLDTSQFDEESLKTGEVDGTQYAMPIGVGVLANIVNVDLFEKYGVDVPDDATWTWDDYADLADELAEKSEGKLNGSSITGGMDTGSVRYWARLHDDELFDKNGDVTLDPQTLASMWQYNLDLMGSGGVESAAQAVESYNAGLEAGSLATGKVAMGFSYNTQITALREASGADLRLLRLPGSGGADAAYFKPSMYWAVSSQSDHPAEAALLTDFLVNHKAAGDILGTERGIPANGEVRKAVTADLTENDKIAVEYMESVTPGPSPVVTPKGGSGVEPMLQRYTQEVYAEQTPPEKAAQAFVDELQSEIDSAK</sequence>
<evidence type="ECO:0000256" key="1">
    <source>
        <dbReference type="SAM" id="SignalP"/>
    </source>
</evidence>
<dbReference type="Proteomes" id="UP001500443">
    <property type="component" value="Unassembled WGS sequence"/>
</dbReference>
<name>A0ABN2XLG0_9ACTN</name>
<accession>A0ABN2XLG0</accession>
<gene>
    <name evidence="2" type="ORF">GCM10009802_12490</name>
</gene>
<dbReference type="Gene3D" id="3.40.190.10">
    <property type="entry name" value="Periplasmic binding protein-like II"/>
    <property type="match status" value="2"/>
</dbReference>
<dbReference type="PROSITE" id="PS51257">
    <property type="entry name" value="PROKAR_LIPOPROTEIN"/>
    <property type="match status" value="1"/>
</dbReference>
<evidence type="ECO:0000313" key="3">
    <source>
        <dbReference type="Proteomes" id="UP001500443"/>
    </source>
</evidence>